<dbReference type="InterPro" id="IPR051400">
    <property type="entry name" value="HAD-like_hydrolase"/>
</dbReference>
<evidence type="ECO:0000256" key="3">
    <source>
        <dbReference type="ARBA" id="ARBA00022842"/>
    </source>
</evidence>
<dbReference type="InterPro" id="IPR006439">
    <property type="entry name" value="HAD-SF_hydro_IA"/>
</dbReference>
<proteinExistence type="predicted"/>
<evidence type="ECO:0000256" key="1">
    <source>
        <dbReference type="ARBA" id="ARBA00001946"/>
    </source>
</evidence>
<dbReference type="NCBIfam" id="TIGR01549">
    <property type="entry name" value="HAD-SF-IA-v1"/>
    <property type="match status" value="1"/>
</dbReference>
<evidence type="ECO:0000256" key="2">
    <source>
        <dbReference type="ARBA" id="ARBA00022801"/>
    </source>
</evidence>
<dbReference type="eggNOG" id="COG1011">
    <property type="taxonomic scope" value="Bacteria"/>
</dbReference>
<name>K4KV43_SIMAS</name>
<dbReference type="EMBL" id="CP003746">
    <property type="protein sequence ID" value="AFU97807.1"/>
    <property type="molecule type" value="Genomic_DNA"/>
</dbReference>
<dbReference type="SFLD" id="SFLDG01129">
    <property type="entry name" value="C1.5:_HAD__Beta-PGM__Phosphata"/>
    <property type="match status" value="1"/>
</dbReference>
<organism evidence="4 5">
    <name type="scientific">Simiduia agarivorans (strain DSM 21679 / JCM 13881 / BCRC 17597 / SA1)</name>
    <dbReference type="NCBI Taxonomy" id="1117647"/>
    <lineage>
        <taxon>Bacteria</taxon>
        <taxon>Pseudomonadati</taxon>
        <taxon>Pseudomonadota</taxon>
        <taxon>Gammaproteobacteria</taxon>
        <taxon>Cellvibrionales</taxon>
        <taxon>Cellvibrionaceae</taxon>
        <taxon>Simiduia</taxon>
    </lineage>
</organism>
<dbReference type="InterPro" id="IPR023214">
    <property type="entry name" value="HAD_sf"/>
</dbReference>
<dbReference type="AlphaFoldDB" id="K4KV43"/>
<keyword evidence="2 4" id="KW-0378">Hydrolase</keyword>
<dbReference type="PANTHER" id="PTHR46470">
    <property type="entry name" value="N-ACYLNEURAMINATE-9-PHOSPHATASE"/>
    <property type="match status" value="1"/>
</dbReference>
<keyword evidence="5" id="KW-1185">Reference proteome</keyword>
<reference evidence="4 5" key="1">
    <citation type="journal article" date="2013" name="Genome Announc.">
        <title>Complete genome sequence of Simiduia agarivorans SA1(T), a marine bacterium able to degrade a variety of polysaccharides.</title>
        <authorList>
            <person name="Lin S.Y."/>
            <person name="Shieh W.Y."/>
            <person name="Chen J.S."/>
            <person name="Tang S.L."/>
        </authorList>
    </citation>
    <scope>NUCLEOTIDE SEQUENCE [LARGE SCALE GENOMIC DNA]</scope>
    <source>
        <strain evidence="5">DSM 21679 / JCM 13881 / BCRC 17597 / SA1</strain>
    </source>
</reference>
<keyword evidence="3" id="KW-0460">Magnesium</keyword>
<sequence length="219" mass="24177">MSAPESEITMSKPLFGRYRAVVFDVYGTLLRIPEQRSAPYRALLRWLAAHGRRPNAMDAVWVMTQNLPFDDFARSLGVPAPLIETWAAALDNDLAAVTVFEDVETTLDGLSRRKLPVAICSNAAHPYRAPLHRLIRTGIQHEIWSFAVGTIKPAPAIYAACSEVLQCPPSDILFVGDTPAADVDGPRSAGFGVRLIDRQQPGVPGERLQHLTQLFQDDY</sequence>
<dbReference type="Pfam" id="PF00702">
    <property type="entry name" value="Hydrolase"/>
    <property type="match status" value="1"/>
</dbReference>
<accession>K4KV43</accession>
<dbReference type="GO" id="GO:0044281">
    <property type="term" value="P:small molecule metabolic process"/>
    <property type="evidence" value="ECO:0007669"/>
    <property type="project" value="UniProtKB-ARBA"/>
</dbReference>
<dbReference type="SUPFAM" id="SSF56784">
    <property type="entry name" value="HAD-like"/>
    <property type="match status" value="1"/>
</dbReference>
<evidence type="ECO:0000313" key="4">
    <source>
        <dbReference type="EMBL" id="AFU97807.1"/>
    </source>
</evidence>
<dbReference type="Gene3D" id="3.40.50.1000">
    <property type="entry name" value="HAD superfamily/HAD-like"/>
    <property type="match status" value="1"/>
</dbReference>
<evidence type="ECO:0000313" key="5">
    <source>
        <dbReference type="Proteomes" id="UP000000466"/>
    </source>
</evidence>
<comment type="cofactor">
    <cofactor evidence="1">
        <name>Mg(2+)</name>
        <dbReference type="ChEBI" id="CHEBI:18420"/>
    </cofactor>
</comment>
<dbReference type="SFLD" id="SFLDS00003">
    <property type="entry name" value="Haloacid_Dehalogenase"/>
    <property type="match status" value="1"/>
</dbReference>
<dbReference type="GO" id="GO:0016787">
    <property type="term" value="F:hydrolase activity"/>
    <property type="evidence" value="ECO:0007669"/>
    <property type="project" value="UniProtKB-KW"/>
</dbReference>
<dbReference type="InterPro" id="IPR036412">
    <property type="entry name" value="HAD-like_sf"/>
</dbReference>
<gene>
    <name evidence="4" type="ordered locus">M5M_02980</name>
</gene>
<dbReference type="Proteomes" id="UP000000466">
    <property type="component" value="Chromosome"/>
</dbReference>
<protein>
    <submittedName>
        <fullName evidence="4">HAD superfamily hydrolase</fullName>
    </submittedName>
</protein>
<dbReference type="KEGG" id="saga:M5M_02980"/>
<dbReference type="STRING" id="1117647.M5M_02980"/>
<dbReference type="HOGENOM" id="CLU_088929_0_0_6"/>
<dbReference type="PRINTS" id="PR00413">
    <property type="entry name" value="HADHALOGNASE"/>
</dbReference>